<dbReference type="RefSeq" id="WP_160360919.1">
    <property type="nucleotide sequence ID" value="NZ_WSRQ01000053.1"/>
</dbReference>
<proteinExistence type="predicted"/>
<reference evidence="1" key="1">
    <citation type="submission" date="2019-12" db="EMBL/GenBank/DDBJ databases">
        <title>Microbes associate with the intestines of laboratory mice.</title>
        <authorList>
            <person name="Navarre W."/>
            <person name="Wong E."/>
        </authorList>
    </citation>
    <scope>NUCLEOTIDE SEQUENCE</scope>
    <source>
        <strain evidence="1">NM79_F5</strain>
    </source>
</reference>
<evidence type="ECO:0000313" key="2">
    <source>
        <dbReference type="Proteomes" id="UP000656077"/>
    </source>
</evidence>
<dbReference type="Proteomes" id="UP000656077">
    <property type="component" value="Unassembled WGS sequence"/>
</dbReference>
<comment type="caution">
    <text evidence="1">The sequence shown here is derived from an EMBL/GenBank/DDBJ whole genome shotgun (WGS) entry which is preliminary data.</text>
</comment>
<organism evidence="1 2">
    <name type="scientific">Clostridium chromiireducens</name>
    <dbReference type="NCBI Taxonomy" id="225345"/>
    <lineage>
        <taxon>Bacteria</taxon>
        <taxon>Bacillati</taxon>
        <taxon>Bacillota</taxon>
        <taxon>Clostridia</taxon>
        <taxon>Eubacteriales</taxon>
        <taxon>Clostridiaceae</taxon>
        <taxon>Clostridium</taxon>
    </lineage>
</organism>
<name>A0A964RQZ0_9CLOT</name>
<dbReference type="EMBL" id="WSRQ01000053">
    <property type="protein sequence ID" value="MVX66344.1"/>
    <property type="molecule type" value="Genomic_DNA"/>
</dbReference>
<evidence type="ECO:0000313" key="1">
    <source>
        <dbReference type="EMBL" id="MVX66344.1"/>
    </source>
</evidence>
<dbReference type="AlphaFoldDB" id="A0A964RQZ0"/>
<protein>
    <submittedName>
        <fullName evidence="1">Uncharacterized protein</fullName>
    </submittedName>
</protein>
<accession>A0A964RQZ0</accession>
<gene>
    <name evidence="1" type="ORF">GKZ28_21955</name>
</gene>
<sequence>MNRVIKIKIIVNNNIYEIRKNQYKFIRDSQYAQYQGLNRCMGYLVMGYYANNMDFEVKDLKNIKEQLLMVPVFLMELTLGQA</sequence>